<keyword evidence="1" id="KW-1185">Reference proteome</keyword>
<name>A0A7I4Y8J2_HAECO</name>
<organism evidence="1 2">
    <name type="scientific">Haemonchus contortus</name>
    <name type="common">Barber pole worm</name>
    <dbReference type="NCBI Taxonomy" id="6289"/>
    <lineage>
        <taxon>Eukaryota</taxon>
        <taxon>Metazoa</taxon>
        <taxon>Ecdysozoa</taxon>
        <taxon>Nematoda</taxon>
        <taxon>Chromadorea</taxon>
        <taxon>Rhabditida</taxon>
        <taxon>Rhabditina</taxon>
        <taxon>Rhabditomorpha</taxon>
        <taxon>Strongyloidea</taxon>
        <taxon>Trichostrongylidae</taxon>
        <taxon>Haemonchus</taxon>
    </lineage>
</organism>
<dbReference type="OrthoDB" id="10434405at2759"/>
<evidence type="ECO:0000313" key="1">
    <source>
        <dbReference type="Proteomes" id="UP000025227"/>
    </source>
</evidence>
<dbReference type="WBParaSite" id="HCON_00069250-00001">
    <property type="protein sequence ID" value="HCON_00069250-00001"/>
    <property type="gene ID" value="HCON_00069250"/>
</dbReference>
<dbReference type="AlphaFoldDB" id="A0A7I4Y8J2"/>
<reference evidence="2" key="1">
    <citation type="submission" date="2020-12" db="UniProtKB">
        <authorList>
            <consortium name="WormBaseParasite"/>
        </authorList>
    </citation>
    <scope>IDENTIFICATION</scope>
    <source>
        <strain evidence="2">MHco3</strain>
    </source>
</reference>
<sequence>MDARKEPKPSPVNEIERLQALLRAKDDHLDKLKEATMRDPRCSVCHYPVAESRLRLCVTCSSHVNIDNDSTVTITNFEKAEKTLMCGSCIIEESGHSTHWTIPYLHLKTKQSLTQISSKCVSDFEQEFDKQNWRNMFNSSADYVFSIEERLRQLANRSGQFRSWAEFQTLSNKLELFLRVAQQHHRVMKKAIDEYGREMLKILQTLDVMIFADTNNENVMVFAPDQILKDVAAAGEGNSSGAASSKIAIGSDISVKEHGDVKTWRGIRWVSQLTGNPPSKTTAQLTSRERFEVSDQNANMNDDVVFCGMVPAKTTRSNTPSASKEGPTQPFVCRVLCSASNATPVTNFEGVTPKRLRIEATGFTQTPPSGSVTPQNGLAVPSLGFCATSLGAETETIRTANILPPPVAPATAVFTPPTETPSIPFCGNGPTMPLLTPPATPENFVAARNVLLPAHFDMRLPLYARVWSAASALSNFLHIPLPPCPPNELNAVSLPANTTTVGESLLPPVQSRKHGMLPPLTPPESQLLLSLKTPSIKGRRSARVLKKFAPAARQGSATTVSAAETTNKEVADIVNVLVGKPLTMSSTMNAEPASADVLPPVGK</sequence>
<protein>
    <submittedName>
        <fullName evidence="2">Reverse transcriptase domain-containing protein</fullName>
    </submittedName>
</protein>
<evidence type="ECO:0000313" key="2">
    <source>
        <dbReference type="WBParaSite" id="HCON_00069250-00001"/>
    </source>
</evidence>
<proteinExistence type="predicted"/>
<accession>A0A7I4Y8J2</accession>
<dbReference type="Proteomes" id="UP000025227">
    <property type="component" value="Unplaced"/>
</dbReference>
<dbReference type="OMA" id="TNKEMAD"/>